<sequence length="215" mass="23851">MAHSAAMLPILYSFRRCPYAMRARLALRVAGIALEIREVVLKNKPAALLAASPKATVPVLVLPDGRVMAESLDIMVWALTEHDPEGWLARAEAAQPLIAINDGPFKAALDGYKYPERHPQMTRDQHRAQAVALQLQPLEALLAPGPWLLGPSPSLADMALFPFVRQFAQVDRAWWAEAGLPRLDAWLQRLAGSPLFESVMHRLPPWQQGDAPHRL</sequence>
<dbReference type="Pfam" id="PF13410">
    <property type="entry name" value="GST_C_2"/>
    <property type="match status" value="1"/>
</dbReference>
<evidence type="ECO:0000259" key="2">
    <source>
        <dbReference type="PROSITE" id="PS50405"/>
    </source>
</evidence>
<dbReference type="InterPro" id="IPR004045">
    <property type="entry name" value="Glutathione_S-Trfase_N"/>
</dbReference>
<dbReference type="PROSITE" id="PS50405">
    <property type="entry name" value="GST_CTER"/>
    <property type="match status" value="1"/>
</dbReference>
<dbReference type="GO" id="GO:0016740">
    <property type="term" value="F:transferase activity"/>
    <property type="evidence" value="ECO:0007669"/>
    <property type="project" value="UniProtKB-KW"/>
</dbReference>
<keyword evidence="4" id="KW-1185">Reference proteome</keyword>
<evidence type="ECO:0000313" key="3">
    <source>
        <dbReference type="EMBL" id="TDP72359.1"/>
    </source>
</evidence>
<dbReference type="InterPro" id="IPR036249">
    <property type="entry name" value="Thioredoxin-like_sf"/>
</dbReference>
<evidence type="ECO:0000313" key="4">
    <source>
        <dbReference type="Proteomes" id="UP000295361"/>
    </source>
</evidence>
<proteinExistence type="predicted"/>
<dbReference type="PANTHER" id="PTHR43968">
    <property type="match status" value="1"/>
</dbReference>
<dbReference type="Pfam" id="PF13417">
    <property type="entry name" value="GST_N_3"/>
    <property type="match status" value="1"/>
</dbReference>
<dbReference type="GO" id="GO:0005737">
    <property type="term" value="C:cytoplasm"/>
    <property type="evidence" value="ECO:0007669"/>
    <property type="project" value="TreeGrafter"/>
</dbReference>
<dbReference type="Gene3D" id="3.40.30.10">
    <property type="entry name" value="Glutaredoxin"/>
    <property type="match status" value="1"/>
</dbReference>
<dbReference type="RefSeq" id="WP_341800590.1">
    <property type="nucleotide sequence ID" value="NZ_SNXS01000002.1"/>
</dbReference>
<dbReference type="Gene3D" id="1.20.1050.10">
    <property type="match status" value="1"/>
</dbReference>
<dbReference type="Proteomes" id="UP000295361">
    <property type="component" value="Unassembled WGS sequence"/>
</dbReference>
<gene>
    <name evidence="3" type="ORF">DES47_102104</name>
</gene>
<dbReference type="PROSITE" id="PS50404">
    <property type="entry name" value="GST_NTER"/>
    <property type="match status" value="1"/>
</dbReference>
<dbReference type="InterPro" id="IPR036282">
    <property type="entry name" value="Glutathione-S-Trfase_C_sf"/>
</dbReference>
<dbReference type="CDD" id="cd03196">
    <property type="entry name" value="GST_C_5"/>
    <property type="match status" value="1"/>
</dbReference>
<dbReference type="EMBL" id="SNXS01000002">
    <property type="protein sequence ID" value="TDP72359.1"/>
    <property type="molecule type" value="Genomic_DNA"/>
</dbReference>
<evidence type="ECO:0000259" key="1">
    <source>
        <dbReference type="PROSITE" id="PS50404"/>
    </source>
</evidence>
<dbReference type="AlphaFoldDB" id="A0A4R6QPJ5"/>
<dbReference type="PANTHER" id="PTHR43968:SF6">
    <property type="entry name" value="GLUTATHIONE S-TRANSFERASE OMEGA"/>
    <property type="match status" value="1"/>
</dbReference>
<organism evidence="3 4">
    <name type="scientific">Roseateles toxinivorans</name>
    <dbReference type="NCBI Taxonomy" id="270368"/>
    <lineage>
        <taxon>Bacteria</taxon>
        <taxon>Pseudomonadati</taxon>
        <taxon>Pseudomonadota</taxon>
        <taxon>Betaproteobacteria</taxon>
        <taxon>Burkholderiales</taxon>
        <taxon>Sphaerotilaceae</taxon>
        <taxon>Roseateles</taxon>
    </lineage>
</organism>
<reference evidence="3 4" key="1">
    <citation type="submission" date="2019-03" db="EMBL/GenBank/DDBJ databases">
        <title>Genomic Encyclopedia of Type Strains, Phase IV (KMG-IV): sequencing the most valuable type-strain genomes for metagenomic binning, comparative biology and taxonomic classification.</title>
        <authorList>
            <person name="Goeker M."/>
        </authorList>
    </citation>
    <scope>NUCLEOTIDE SEQUENCE [LARGE SCALE GENOMIC DNA]</scope>
    <source>
        <strain evidence="3 4">DSM 16998</strain>
    </source>
</reference>
<dbReference type="InterPro" id="IPR050983">
    <property type="entry name" value="GST_Omega/HSP26"/>
</dbReference>
<dbReference type="SUPFAM" id="SSF52833">
    <property type="entry name" value="Thioredoxin-like"/>
    <property type="match status" value="1"/>
</dbReference>
<dbReference type="SFLD" id="SFLDS00019">
    <property type="entry name" value="Glutathione_Transferase_(cytos"/>
    <property type="match status" value="1"/>
</dbReference>
<feature type="domain" description="GST C-terminal" evidence="2">
    <location>
        <begin position="86"/>
        <end position="213"/>
    </location>
</feature>
<protein>
    <submittedName>
        <fullName evidence="3">Glutathione S-transferase</fullName>
    </submittedName>
</protein>
<dbReference type="InterPro" id="IPR040079">
    <property type="entry name" value="Glutathione_S-Trfase"/>
</dbReference>
<dbReference type="InParanoid" id="A0A4R6QPJ5"/>
<feature type="domain" description="GST N-terminal" evidence="1">
    <location>
        <begin position="7"/>
        <end position="86"/>
    </location>
</feature>
<name>A0A4R6QPJ5_9BURK</name>
<comment type="caution">
    <text evidence="3">The sequence shown here is derived from an EMBL/GenBank/DDBJ whole genome shotgun (WGS) entry which is preliminary data.</text>
</comment>
<dbReference type="SUPFAM" id="SSF47616">
    <property type="entry name" value="GST C-terminal domain-like"/>
    <property type="match status" value="1"/>
</dbReference>
<keyword evidence="3" id="KW-0808">Transferase</keyword>
<accession>A0A4R6QPJ5</accession>
<dbReference type="InterPro" id="IPR010987">
    <property type="entry name" value="Glutathione-S-Trfase_C-like"/>
</dbReference>